<dbReference type="AlphaFoldDB" id="A0A512MAI6"/>
<dbReference type="Pfam" id="PF09483">
    <property type="entry name" value="HpaP"/>
    <property type="match status" value="1"/>
</dbReference>
<dbReference type="EMBL" id="BKAG01000020">
    <property type="protein sequence ID" value="GEP43733.1"/>
    <property type="molecule type" value="Genomic_DNA"/>
</dbReference>
<dbReference type="InterPro" id="IPR013390">
    <property type="entry name" value="T3SS_HpaP"/>
</dbReference>
<dbReference type="Proteomes" id="UP000321577">
    <property type="component" value="Unassembled WGS sequence"/>
</dbReference>
<protein>
    <submittedName>
        <fullName evidence="2">Uncharacterized protein</fullName>
    </submittedName>
</protein>
<name>A0A512MAI6_9BACT</name>
<evidence type="ECO:0000313" key="3">
    <source>
        <dbReference type="Proteomes" id="UP000321577"/>
    </source>
</evidence>
<dbReference type="OrthoDB" id="188906at2"/>
<comment type="caution">
    <text evidence="2">The sequence shown here is derived from an EMBL/GenBank/DDBJ whole genome shotgun (WGS) entry which is preliminary data.</text>
</comment>
<gene>
    <name evidence="2" type="ORF">BGE01nite_30240</name>
</gene>
<evidence type="ECO:0000313" key="2">
    <source>
        <dbReference type="EMBL" id="GEP43733.1"/>
    </source>
</evidence>
<reference evidence="2 3" key="1">
    <citation type="submission" date="2019-07" db="EMBL/GenBank/DDBJ databases">
        <title>Whole genome shotgun sequence of Brevifollis gellanilyticus NBRC 108608.</title>
        <authorList>
            <person name="Hosoyama A."/>
            <person name="Uohara A."/>
            <person name="Ohji S."/>
            <person name="Ichikawa N."/>
        </authorList>
    </citation>
    <scope>NUCLEOTIDE SEQUENCE [LARGE SCALE GENOMIC DNA]</scope>
    <source>
        <strain evidence="2 3">NBRC 108608</strain>
    </source>
</reference>
<organism evidence="2 3">
    <name type="scientific">Brevifollis gellanilyticus</name>
    <dbReference type="NCBI Taxonomy" id="748831"/>
    <lineage>
        <taxon>Bacteria</taxon>
        <taxon>Pseudomonadati</taxon>
        <taxon>Verrucomicrobiota</taxon>
        <taxon>Verrucomicrobiia</taxon>
        <taxon>Verrucomicrobiales</taxon>
        <taxon>Verrucomicrobiaceae</taxon>
    </lineage>
</organism>
<accession>A0A512MAI6</accession>
<keyword evidence="3" id="KW-1185">Reference proteome</keyword>
<sequence length="331" mass="35316">MNSIESYSPPKSTSLDEDSSIASDLLGSDAAALEALRALMGGAGTQQPAFGVTLVEDKSKLTPELSDRLASLMQNLLDDGSVPPSLVPVLNSLGDKLKAGGDLTNDAEALSQLQNLLTTLKAEPAQSPLTISNTPSAADALRKALEDAFTSNSTRNAAQVNVDRPDLPAVAEVPVSDVVTLGHSILQSLDSQSTAAATAAAQVSGPATADRIEHVSNLMNEMADRVLVTDPLHGQNAEVRIKIAENIMPGTEVRMWREDGGQLRVEFDTTNAYWARVLNDSTTQLSQRLNERLNLPEGAQVTVQHESGQPQDGRSRNRHTPWELAQQQGNE</sequence>
<proteinExistence type="predicted"/>
<dbReference type="RefSeq" id="WP_146851306.1">
    <property type="nucleotide sequence ID" value="NZ_BKAG01000020.1"/>
</dbReference>
<feature type="region of interest" description="Disordered" evidence="1">
    <location>
        <begin position="296"/>
        <end position="331"/>
    </location>
</feature>
<evidence type="ECO:0000256" key="1">
    <source>
        <dbReference type="SAM" id="MobiDB-lite"/>
    </source>
</evidence>
<feature type="compositionally biased region" description="Polar residues" evidence="1">
    <location>
        <begin position="301"/>
        <end position="312"/>
    </location>
</feature>